<evidence type="ECO:0000256" key="6">
    <source>
        <dbReference type="ARBA" id="ARBA00023237"/>
    </source>
</evidence>
<name>W5SHB2_9SPIR</name>
<evidence type="ECO:0000256" key="7">
    <source>
        <dbReference type="ARBA" id="ARBA00023288"/>
    </source>
</evidence>
<dbReference type="HOGENOM" id="CLU_2749758_0_0_12"/>
<dbReference type="Pfam" id="PF00921">
    <property type="entry name" value="Lipoprotein_2"/>
    <property type="match status" value="1"/>
</dbReference>
<sequence length="70" mass="7234">MTGSDILKAIAKSGEAKGEPTIEQSKNAAEIAIAKKEDNKDLNVVKKDAVIAAGIALRAMAKDGQLAAKN</sequence>
<protein>
    <recommendedName>
        <fullName evidence="8">Variable large protein</fullName>
    </recommendedName>
</protein>
<keyword evidence="3" id="KW-0732">Signal</keyword>
<accession>W5SHB2</accession>
<evidence type="ECO:0000256" key="8">
    <source>
        <dbReference type="RuleBase" id="RU363105"/>
    </source>
</evidence>
<evidence type="ECO:0000256" key="2">
    <source>
        <dbReference type="ARBA" id="ARBA00004459"/>
    </source>
</evidence>
<gene>
    <name evidence="9" type="ORF">BHY_1531</name>
</gene>
<dbReference type="EMBL" id="CP004192">
    <property type="protein sequence ID" value="AHH04481.1"/>
    <property type="molecule type" value="Genomic_DNA"/>
</dbReference>
<evidence type="ECO:0000256" key="5">
    <source>
        <dbReference type="ARBA" id="ARBA00023139"/>
    </source>
</evidence>
<dbReference type="SUPFAM" id="SSF74748">
    <property type="entry name" value="Variable surface antigen VlsE"/>
    <property type="match status" value="1"/>
</dbReference>
<reference evidence="9" key="1">
    <citation type="submission" date="2013-02" db="EMBL/GenBank/DDBJ databases">
        <title>Comparative genomics of Borrelia species.</title>
        <authorList>
            <person name="Schwan T.G."/>
            <person name="Raffel S.J."/>
            <person name="Porcella S.F."/>
        </authorList>
    </citation>
    <scope>NUCLEOTIDE SEQUENCE</scope>
    <source>
        <strain evidence="9">YOR</strain>
        <plasmid evidence="9">unnamed</plasmid>
    </source>
</reference>
<keyword evidence="7 8" id="KW-0449">Lipoprotein</keyword>
<keyword evidence="9" id="KW-0614">Plasmid</keyword>
<dbReference type="AlphaFoldDB" id="W5SHB2"/>
<evidence type="ECO:0000256" key="1">
    <source>
        <dbReference type="ARBA" id="ARBA00003932"/>
    </source>
</evidence>
<keyword evidence="6 8" id="KW-0998">Cell outer membrane</keyword>
<keyword evidence="4 8" id="KW-0472">Membrane</keyword>
<organism evidence="9">
    <name type="scientific">Borrelia nietonii YOR</name>
    <dbReference type="NCBI Taxonomy" id="1293576"/>
    <lineage>
        <taxon>Bacteria</taxon>
        <taxon>Pseudomonadati</taxon>
        <taxon>Spirochaetota</taxon>
        <taxon>Spirochaetia</taxon>
        <taxon>Spirochaetales</taxon>
        <taxon>Borreliaceae</taxon>
        <taxon>Borrelia</taxon>
        <taxon>Borrelia nietonii</taxon>
    </lineage>
</organism>
<keyword evidence="5 8" id="KW-0564">Palmitate</keyword>
<proteinExistence type="predicted"/>
<geneLocation type="plasmid" evidence="9">
    <name>unnamed</name>
</geneLocation>
<comment type="subcellular location">
    <subcellularLocation>
        <location evidence="2 8">Cell outer membrane</location>
        <topology evidence="2 8">Lipid-anchor</topology>
    </subcellularLocation>
</comment>
<evidence type="ECO:0000256" key="4">
    <source>
        <dbReference type="ARBA" id="ARBA00023136"/>
    </source>
</evidence>
<evidence type="ECO:0000256" key="3">
    <source>
        <dbReference type="ARBA" id="ARBA00022729"/>
    </source>
</evidence>
<dbReference type="InterPro" id="IPR000680">
    <property type="entry name" value="Borrelia_lipo"/>
</dbReference>
<comment type="function">
    <text evidence="1 8">The Vlp and Vsp proteins are antigenically distinct proteins, only one vlp or vsp gene is transcriptionally active at any one time. Switching between these genes is a mechanism of host immune response evasion.</text>
</comment>
<evidence type="ECO:0000313" key="9">
    <source>
        <dbReference type="EMBL" id="AHH04481.1"/>
    </source>
</evidence>
<dbReference type="GO" id="GO:0009279">
    <property type="term" value="C:cell outer membrane"/>
    <property type="evidence" value="ECO:0007669"/>
    <property type="project" value="UniProtKB-SubCell"/>
</dbReference>